<sequence>MKKSNLIYWFVAVCLIVVTGFTAIHVHNADQKNAVKMAKEAKASSLVAKKEKKINKEIKSRMRNPISWTKSSLTGDYPDVNLKKYKNTKKHKNRLWVEVSTKKQRVYIKSGTYTLYTMYASVAKNYDKGQDQYQKTPNGVFIIDKKRGSSYFDATRGYGALYWTAFAGKGLYRFESVPVNEDGNVIEKLAQQLGKKVTKKNNVNAYGSIRLSIADAKWFEENIPAGTRVVIHTNNSDDDFNDFDN</sequence>
<dbReference type="PANTHER" id="PTHR30582">
    <property type="entry name" value="L,D-TRANSPEPTIDASE"/>
    <property type="match status" value="1"/>
</dbReference>
<evidence type="ECO:0000256" key="2">
    <source>
        <dbReference type="ARBA" id="ARBA00022679"/>
    </source>
</evidence>
<dbReference type="Proteomes" id="UP001139006">
    <property type="component" value="Unassembled WGS sequence"/>
</dbReference>
<dbReference type="AlphaFoldDB" id="A0A9X2FR29"/>
<organism evidence="8 9">
    <name type="scientific">Ligilactobacillus ubinensis</name>
    <dbReference type="NCBI Taxonomy" id="2876789"/>
    <lineage>
        <taxon>Bacteria</taxon>
        <taxon>Bacillati</taxon>
        <taxon>Bacillota</taxon>
        <taxon>Bacilli</taxon>
        <taxon>Lactobacillales</taxon>
        <taxon>Lactobacillaceae</taxon>
        <taxon>Ligilactobacillus</taxon>
    </lineage>
</organism>
<evidence type="ECO:0000313" key="8">
    <source>
        <dbReference type="EMBL" id="MCP0887783.1"/>
    </source>
</evidence>
<feature type="transmembrane region" description="Helical" evidence="6">
    <location>
        <begin position="6"/>
        <end position="26"/>
    </location>
</feature>
<dbReference type="CDD" id="cd16913">
    <property type="entry name" value="YkuD_like"/>
    <property type="match status" value="1"/>
</dbReference>
<dbReference type="GO" id="GO:0071972">
    <property type="term" value="F:peptidoglycan L,D-transpeptidase activity"/>
    <property type="evidence" value="ECO:0007669"/>
    <property type="project" value="TreeGrafter"/>
</dbReference>
<accession>A0A9X2FR29</accession>
<keyword evidence="3" id="KW-0133">Cell shape</keyword>
<evidence type="ECO:0000256" key="6">
    <source>
        <dbReference type="SAM" id="Phobius"/>
    </source>
</evidence>
<evidence type="ECO:0000259" key="7">
    <source>
        <dbReference type="Pfam" id="PF03734"/>
    </source>
</evidence>
<keyword evidence="4" id="KW-0573">Peptidoglycan synthesis</keyword>
<comment type="caution">
    <text evidence="8">The sequence shown here is derived from an EMBL/GenBank/DDBJ whole genome shotgun (WGS) entry which is preliminary data.</text>
</comment>
<dbReference type="GO" id="GO:0071555">
    <property type="term" value="P:cell wall organization"/>
    <property type="evidence" value="ECO:0007669"/>
    <property type="project" value="UniProtKB-KW"/>
</dbReference>
<dbReference type="InterPro" id="IPR005490">
    <property type="entry name" value="LD_TPept_cat_dom"/>
</dbReference>
<evidence type="ECO:0000256" key="3">
    <source>
        <dbReference type="ARBA" id="ARBA00022960"/>
    </source>
</evidence>
<feature type="domain" description="L,D-TPase catalytic" evidence="7">
    <location>
        <begin position="96"/>
        <end position="231"/>
    </location>
</feature>
<dbReference type="PANTHER" id="PTHR30582:SF2">
    <property type="entry name" value="L,D-TRANSPEPTIDASE YCIB-RELATED"/>
    <property type="match status" value="1"/>
</dbReference>
<dbReference type="Gene3D" id="2.40.440.10">
    <property type="entry name" value="L,D-transpeptidase catalytic domain-like"/>
    <property type="match status" value="1"/>
</dbReference>
<protein>
    <submittedName>
        <fullName evidence="8">L,D-transpeptidase family protein</fullName>
    </submittedName>
</protein>
<keyword evidence="9" id="KW-1185">Reference proteome</keyword>
<keyword evidence="6" id="KW-0472">Membrane</keyword>
<dbReference type="GO" id="GO:0005576">
    <property type="term" value="C:extracellular region"/>
    <property type="evidence" value="ECO:0007669"/>
    <property type="project" value="TreeGrafter"/>
</dbReference>
<dbReference type="InterPro" id="IPR038063">
    <property type="entry name" value="Transpep_catalytic_dom"/>
</dbReference>
<evidence type="ECO:0000313" key="9">
    <source>
        <dbReference type="Proteomes" id="UP001139006"/>
    </source>
</evidence>
<dbReference type="GO" id="GO:0008360">
    <property type="term" value="P:regulation of cell shape"/>
    <property type="evidence" value="ECO:0007669"/>
    <property type="project" value="UniProtKB-KW"/>
</dbReference>
<keyword evidence="6" id="KW-0812">Transmembrane</keyword>
<dbReference type="InterPro" id="IPR050979">
    <property type="entry name" value="LD-transpeptidase"/>
</dbReference>
<evidence type="ECO:0000256" key="5">
    <source>
        <dbReference type="ARBA" id="ARBA00023316"/>
    </source>
</evidence>
<dbReference type="GO" id="GO:0018104">
    <property type="term" value="P:peptidoglycan-protein cross-linking"/>
    <property type="evidence" value="ECO:0007669"/>
    <property type="project" value="TreeGrafter"/>
</dbReference>
<gene>
    <name evidence="8" type="ORF">LB941_10625</name>
</gene>
<reference evidence="8 9" key="1">
    <citation type="journal article" date="2023" name="Int. J. Syst. Evol. Microbiol.">
        <title>Ligilactobacillus ubinensis sp. nov., a novel species isolated from the wild ferment of a durian fruit (Durio zibethinus).</title>
        <authorList>
            <person name="Heng Y.C."/>
            <person name="Menon N."/>
            <person name="Chen B."/>
            <person name="Loo B.Z.L."/>
            <person name="Wong G.W.J."/>
            <person name="Lim A.C.H."/>
            <person name="Silvaraju S."/>
            <person name="Kittelmann S."/>
        </authorList>
    </citation>
    <scope>NUCLEOTIDE SEQUENCE [LARGE SCALE GENOMIC DNA]</scope>
    <source>
        <strain evidence="8 9">WILCCON 0076</strain>
    </source>
</reference>
<dbReference type="SUPFAM" id="SSF141523">
    <property type="entry name" value="L,D-transpeptidase catalytic domain-like"/>
    <property type="match status" value="1"/>
</dbReference>
<comment type="pathway">
    <text evidence="1">Cell wall biogenesis; peptidoglycan biosynthesis.</text>
</comment>
<dbReference type="EMBL" id="JAIULA010000025">
    <property type="protein sequence ID" value="MCP0887783.1"/>
    <property type="molecule type" value="Genomic_DNA"/>
</dbReference>
<dbReference type="RefSeq" id="WP_253361944.1">
    <property type="nucleotide sequence ID" value="NZ_JAIULA010000025.1"/>
</dbReference>
<evidence type="ECO:0000256" key="1">
    <source>
        <dbReference type="ARBA" id="ARBA00004752"/>
    </source>
</evidence>
<name>A0A9X2FR29_9LACO</name>
<dbReference type="Pfam" id="PF03734">
    <property type="entry name" value="YkuD"/>
    <property type="match status" value="1"/>
</dbReference>
<keyword evidence="5" id="KW-0961">Cell wall biogenesis/degradation</keyword>
<evidence type="ECO:0000256" key="4">
    <source>
        <dbReference type="ARBA" id="ARBA00022984"/>
    </source>
</evidence>
<keyword evidence="6" id="KW-1133">Transmembrane helix</keyword>
<dbReference type="GO" id="GO:0016740">
    <property type="term" value="F:transferase activity"/>
    <property type="evidence" value="ECO:0007669"/>
    <property type="project" value="UniProtKB-KW"/>
</dbReference>
<proteinExistence type="predicted"/>
<keyword evidence="2" id="KW-0808">Transferase</keyword>